<evidence type="ECO:0000313" key="1">
    <source>
        <dbReference type="EMBL" id="KAH3852203.1"/>
    </source>
</evidence>
<accession>A0A9D4L5J2</accession>
<dbReference type="EMBL" id="JAIWYP010000003">
    <property type="protein sequence ID" value="KAH3852203.1"/>
    <property type="molecule type" value="Genomic_DNA"/>
</dbReference>
<name>A0A9D4L5J2_DREPO</name>
<proteinExistence type="predicted"/>
<dbReference type="AlphaFoldDB" id="A0A9D4L5J2"/>
<sequence>MVHGGHNKHDILDARPLPQYLSDLAIKGRQIIKNKTTGFKAEPIQGDYVIVDRHFSYHTSTSTVYPLLGADDVDAAETDEFIDDAGESTRRRISFNSMNEDITIRAVPKCSYGDTEQERRYHQYLKKNVQAAPVKLQEKLYGQVEAQQETTRYILSLGL</sequence>
<dbReference type="Proteomes" id="UP000828390">
    <property type="component" value="Unassembled WGS sequence"/>
</dbReference>
<evidence type="ECO:0000313" key="2">
    <source>
        <dbReference type="Proteomes" id="UP000828390"/>
    </source>
</evidence>
<protein>
    <submittedName>
        <fullName evidence="1">Uncharacterized protein</fullName>
    </submittedName>
</protein>
<organism evidence="1 2">
    <name type="scientific">Dreissena polymorpha</name>
    <name type="common">Zebra mussel</name>
    <name type="synonym">Mytilus polymorpha</name>
    <dbReference type="NCBI Taxonomy" id="45954"/>
    <lineage>
        <taxon>Eukaryota</taxon>
        <taxon>Metazoa</taxon>
        <taxon>Spiralia</taxon>
        <taxon>Lophotrochozoa</taxon>
        <taxon>Mollusca</taxon>
        <taxon>Bivalvia</taxon>
        <taxon>Autobranchia</taxon>
        <taxon>Heteroconchia</taxon>
        <taxon>Euheterodonta</taxon>
        <taxon>Imparidentia</taxon>
        <taxon>Neoheterodontei</taxon>
        <taxon>Myida</taxon>
        <taxon>Dreissenoidea</taxon>
        <taxon>Dreissenidae</taxon>
        <taxon>Dreissena</taxon>
    </lineage>
</organism>
<comment type="caution">
    <text evidence="1">The sequence shown here is derived from an EMBL/GenBank/DDBJ whole genome shotgun (WGS) entry which is preliminary data.</text>
</comment>
<gene>
    <name evidence="1" type="ORF">DPMN_094704</name>
</gene>
<keyword evidence="2" id="KW-1185">Reference proteome</keyword>
<reference evidence="1" key="2">
    <citation type="submission" date="2020-11" db="EMBL/GenBank/DDBJ databases">
        <authorList>
            <person name="McCartney M.A."/>
            <person name="Auch B."/>
            <person name="Kono T."/>
            <person name="Mallez S."/>
            <person name="Becker A."/>
            <person name="Gohl D.M."/>
            <person name="Silverstein K.A.T."/>
            <person name="Koren S."/>
            <person name="Bechman K.B."/>
            <person name="Herman A."/>
            <person name="Abrahante J.E."/>
            <person name="Garbe J."/>
        </authorList>
    </citation>
    <scope>NUCLEOTIDE SEQUENCE</scope>
    <source>
        <strain evidence="1">Duluth1</strain>
        <tissue evidence="1">Whole animal</tissue>
    </source>
</reference>
<reference evidence="1" key="1">
    <citation type="journal article" date="2019" name="bioRxiv">
        <title>The Genome of the Zebra Mussel, Dreissena polymorpha: A Resource for Invasive Species Research.</title>
        <authorList>
            <person name="McCartney M.A."/>
            <person name="Auch B."/>
            <person name="Kono T."/>
            <person name="Mallez S."/>
            <person name="Zhang Y."/>
            <person name="Obille A."/>
            <person name="Becker A."/>
            <person name="Abrahante J.E."/>
            <person name="Garbe J."/>
            <person name="Badalamenti J.P."/>
            <person name="Herman A."/>
            <person name="Mangelson H."/>
            <person name="Liachko I."/>
            <person name="Sullivan S."/>
            <person name="Sone E.D."/>
            <person name="Koren S."/>
            <person name="Silverstein K.A.T."/>
            <person name="Beckman K.B."/>
            <person name="Gohl D.M."/>
        </authorList>
    </citation>
    <scope>NUCLEOTIDE SEQUENCE</scope>
    <source>
        <strain evidence="1">Duluth1</strain>
        <tissue evidence="1">Whole animal</tissue>
    </source>
</reference>